<proteinExistence type="predicted"/>
<feature type="region of interest" description="Disordered" evidence="1">
    <location>
        <begin position="32"/>
        <end position="51"/>
    </location>
</feature>
<evidence type="ECO:0000256" key="1">
    <source>
        <dbReference type="SAM" id="MobiDB-lite"/>
    </source>
</evidence>
<gene>
    <name evidence="2" type="ORF">TNCT_15471</name>
</gene>
<reference evidence="2" key="1">
    <citation type="submission" date="2020-07" db="EMBL/GenBank/DDBJ databases">
        <title>Multicomponent nature underlies the extraordinary mechanical properties of spider dragline silk.</title>
        <authorList>
            <person name="Kono N."/>
            <person name="Nakamura H."/>
            <person name="Mori M."/>
            <person name="Yoshida Y."/>
            <person name="Ohtoshi R."/>
            <person name="Malay A.D."/>
            <person name="Moran D.A.P."/>
            <person name="Tomita M."/>
            <person name="Numata K."/>
            <person name="Arakawa K."/>
        </authorList>
    </citation>
    <scope>NUCLEOTIDE SEQUENCE</scope>
</reference>
<dbReference type="Proteomes" id="UP000887116">
    <property type="component" value="Unassembled WGS sequence"/>
</dbReference>
<evidence type="ECO:0000313" key="2">
    <source>
        <dbReference type="EMBL" id="GFQ63855.1"/>
    </source>
</evidence>
<keyword evidence="3" id="KW-1185">Reference proteome</keyword>
<accession>A0A8X6HRI8</accession>
<dbReference type="AlphaFoldDB" id="A0A8X6HRI8"/>
<protein>
    <submittedName>
        <fullName evidence="2">Uncharacterized protein</fullName>
    </submittedName>
</protein>
<dbReference type="EMBL" id="BMAO01000027">
    <property type="protein sequence ID" value="GFQ63855.1"/>
    <property type="molecule type" value="Genomic_DNA"/>
</dbReference>
<organism evidence="2 3">
    <name type="scientific">Trichonephila clavata</name>
    <name type="common">Joro spider</name>
    <name type="synonym">Nephila clavata</name>
    <dbReference type="NCBI Taxonomy" id="2740835"/>
    <lineage>
        <taxon>Eukaryota</taxon>
        <taxon>Metazoa</taxon>
        <taxon>Ecdysozoa</taxon>
        <taxon>Arthropoda</taxon>
        <taxon>Chelicerata</taxon>
        <taxon>Arachnida</taxon>
        <taxon>Araneae</taxon>
        <taxon>Araneomorphae</taxon>
        <taxon>Entelegynae</taxon>
        <taxon>Araneoidea</taxon>
        <taxon>Nephilidae</taxon>
        <taxon>Trichonephila</taxon>
    </lineage>
</organism>
<evidence type="ECO:0000313" key="3">
    <source>
        <dbReference type="Proteomes" id="UP000887116"/>
    </source>
</evidence>
<comment type="caution">
    <text evidence="2">The sequence shown here is derived from an EMBL/GenBank/DDBJ whole genome shotgun (WGS) entry which is preliminary data.</text>
</comment>
<name>A0A8X6HRI8_TRICU</name>
<sequence>MDVNCPAAPEQDLIDEPPNVVRRQPTIQVPSRLNDVNPATQLTDPPHPNAHDDNYQLQRSAHQVRCSEMTNHVSSAPNKRTQTKHVLTRLVSTIQLTRSVPKHVLQILKRPSHQV</sequence>